<dbReference type="NCBIfam" id="TIGR00093">
    <property type="entry name" value="pseudouridine synthase"/>
    <property type="match status" value="1"/>
</dbReference>
<reference evidence="9 10" key="1">
    <citation type="submission" date="2018-09" db="EMBL/GenBank/DDBJ databases">
        <title>Phylogeny of the Shewanellaceae, and recommendation for two new genera, Pseudoshewanella and Parashewanella.</title>
        <authorList>
            <person name="Wang G."/>
        </authorList>
    </citation>
    <scope>NUCLEOTIDE SEQUENCE [LARGE SCALE GENOMIC DNA]</scope>
    <source>
        <strain evidence="9 10">C51</strain>
    </source>
</reference>
<dbReference type="InterPro" id="IPR036986">
    <property type="entry name" value="S4_RNA-bd_sf"/>
</dbReference>
<dbReference type="EMBL" id="QZEI01000019">
    <property type="protein sequence ID" value="RLV60200.1"/>
    <property type="molecule type" value="Genomic_DNA"/>
</dbReference>
<gene>
    <name evidence="9" type="primary">rsuA</name>
    <name evidence="9" type="ORF">D5018_08005</name>
</gene>
<dbReference type="InterPro" id="IPR020094">
    <property type="entry name" value="TruA/RsuA/RluB/E/F_N"/>
</dbReference>
<sequence length="244" mass="27733">MLKCNKFRLPYRITVRLDKFICEATDLTRSQAKKALKTGDITVDDRVVKDPSFKVTEDMEVCFDDQPLRVVAVRYIMMNKPMDTLCSNVDEVYPSVLNYLDVPKIDKLHIAGRLDADTTGLILITDDGQWSHKITSPKKDCGKRYWVEVADPLTEDLIDTFAKGIELRNEDGLTKPAQLEILDETTCLLTITEGKYHQVKRMFAAVGNKVIALHREAIGHIELDEALEVGEWRYLSDEEIASVV</sequence>
<dbReference type="PROSITE" id="PS50889">
    <property type="entry name" value="S4"/>
    <property type="match status" value="1"/>
</dbReference>
<evidence type="ECO:0000256" key="1">
    <source>
        <dbReference type="ARBA" id="ARBA00008348"/>
    </source>
</evidence>
<dbReference type="Gene3D" id="3.10.290.10">
    <property type="entry name" value="RNA-binding S4 domain"/>
    <property type="match status" value="1"/>
</dbReference>
<dbReference type="SMART" id="SM00363">
    <property type="entry name" value="S4"/>
    <property type="match status" value="1"/>
</dbReference>
<dbReference type="Gene3D" id="3.30.70.1560">
    <property type="entry name" value="Alpha-L RNA-binding motif"/>
    <property type="match status" value="1"/>
</dbReference>
<evidence type="ECO:0000256" key="7">
    <source>
        <dbReference type="RuleBase" id="RU003887"/>
    </source>
</evidence>
<dbReference type="SUPFAM" id="SSF55120">
    <property type="entry name" value="Pseudouridine synthase"/>
    <property type="match status" value="1"/>
</dbReference>
<dbReference type="Gene3D" id="3.30.70.580">
    <property type="entry name" value="Pseudouridine synthase I, catalytic domain, N-terminal subdomain"/>
    <property type="match status" value="1"/>
</dbReference>
<dbReference type="GO" id="GO:0005829">
    <property type="term" value="C:cytosol"/>
    <property type="evidence" value="ECO:0007669"/>
    <property type="project" value="UniProtKB-ARBA"/>
</dbReference>
<dbReference type="GO" id="GO:0160136">
    <property type="term" value="F:16S rRNA pseudouridine(516) synthase activity"/>
    <property type="evidence" value="ECO:0007669"/>
    <property type="project" value="UniProtKB-EC"/>
</dbReference>
<dbReference type="InterPro" id="IPR042092">
    <property type="entry name" value="PsdUridine_s_RsuA/RluB/E/F_cat"/>
</dbReference>
<dbReference type="CDD" id="cd00165">
    <property type="entry name" value="S4"/>
    <property type="match status" value="1"/>
</dbReference>
<dbReference type="InterPro" id="IPR050343">
    <property type="entry name" value="RsuA_PseudoU_synthase"/>
</dbReference>
<comment type="catalytic activity">
    <reaction evidence="4">
        <text>uridine(516) in 16S rRNA = pseudouridine(516) in 16S rRNA</text>
        <dbReference type="Rhea" id="RHEA:38867"/>
        <dbReference type="Rhea" id="RHEA-COMP:10089"/>
        <dbReference type="Rhea" id="RHEA-COMP:10090"/>
        <dbReference type="ChEBI" id="CHEBI:65314"/>
        <dbReference type="ChEBI" id="CHEBI:65315"/>
        <dbReference type="EC" id="5.4.99.19"/>
    </reaction>
</comment>
<dbReference type="InterPro" id="IPR020103">
    <property type="entry name" value="PsdUridine_synth_cat_dom_sf"/>
</dbReference>
<keyword evidence="10" id="KW-1185">Reference proteome</keyword>
<keyword evidence="3 7" id="KW-0413">Isomerase</keyword>
<comment type="function">
    <text evidence="5">Responsible for synthesis of pseudouridine from uracil-516 in 16S ribosomal RNA.</text>
</comment>
<dbReference type="GO" id="GO:0000455">
    <property type="term" value="P:enzyme-directed rRNA pseudouridine synthesis"/>
    <property type="evidence" value="ECO:0007669"/>
    <property type="project" value="UniProtKB-ARBA"/>
</dbReference>
<comment type="similarity">
    <text evidence="1 7">Belongs to the pseudouridine synthase RsuA family.</text>
</comment>
<evidence type="ECO:0000259" key="8">
    <source>
        <dbReference type="SMART" id="SM00363"/>
    </source>
</evidence>
<dbReference type="PROSITE" id="PS01149">
    <property type="entry name" value="PSI_RSU"/>
    <property type="match status" value="1"/>
</dbReference>
<dbReference type="SUPFAM" id="SSF55174">
    <property type="entry name" value="Alpha-L RNA-binding motif"/>
    <property type="match status" value="1"/>
</dbReference>
<comment type="caution">
    <text evidence="9">The sequence shown here is derived from an EMBL/GenBank/DDBJ whole genome shotgun (WGS) entry which is preliminary data.</text>
</comment>
<dbReference type="PANTHER" id="PTHR47683:SF4">
    <property type="entry name" value="PSEUDOURIDINE SYNTHASE"/>
    <property type="match status" value="1"/>
</dbReference>
<protein>
    <recommendedName>
        <fullName evidence="7">Pseudouridine synthase</fullName>
        <ecNumber evidence="7">5.4.99.-</ecNumber>
    </recommendedName>
</protein>
<dbReference type="EC" id="5.4.99.-" evidence="7"/>
<dbReference type="AlphaFoldDB" id="A0A3L8PY21"/>
<dbReference type="PANTHER" id="PTHR47683">
    <property type="entry name" value="PSEUDOURIDINE SYNTHASE FAMILY PROTEIN-RELATED"/>
    <property type="match status" value="1"/>
</dbReference>
<dbReference type="InterPro" id="IPR002942">
    <property type="entry name" value="S4_RNA-bd"/>
</dbReference>
<dbReference type="RefSeq" id="WP_121838487.1">
    <property type="nucleotide sequence ID" value="NZ_ML014768.1"/>
</dbReference>
<dbReference type="Pfam" id="PF01479">
    <property type="entry name" value="S4"/>
    <property type="match status" value="1"/>
</dbReference>
<proteinExistence type="inferred from homology"/>
<evidence type="ECO:0000256" key="3">
    <source>
        <dbReference type="ARBA" id="ARBA00023235"/>
    </source>
</evidence>
<dbReference type="GO" id="GO:0003723">
    <property type="term" value="F:RNA binding"/>
    <property type="evidence" value="ECO:0007669"/>
    <property type="project" value="UniProtKB-KW"/>
</dbReference>
<dbReference type="NCBIfam" id="NF008097">
    <property type="entry name" value="PRK10839.1"/>
    <property type="match status" value="1"/>
</dbReference>
<keyword evidence="2 6" id="KW-0694">RNA-binding</keyword>
<evidence type="ECO:0000256" key="5">
    <source>
        <dbReference type="ARBA" id="ARBA00037590"/>
    </source>
</evidence>
<evidence type="ECO:0000313" key="9">
    <source>
        <dbReference type="EMBL" id="RLV60200.1"/>
    </source>
</evidence>
<dbReference type="FunFam" id="3.30.70.1560:FF:000001">
    <property type="entry name" value="Pseudouridine synthase"/>
    <property type="match status" value="1"/>
</dbReference>
<dbReference type="InterPro" id="IPR006145">
    <property type="entry name" value="PsdUridine_synth_RsuA/RluA"/>
</dbReference>
<dbReference type="InterPro" id="IPR000748">
    <property type="entry name" value="PsdUridine_synth_RsuA/RluB/E/F"/>
</dbReference>
<dbReference type="Proteomes" id="UP000281474">
    <property type="component" value="Unassembled WGS sequence"/>
</dbReference>
<evidence type="ECO:0000313" key="10">
    <source>
        <dbReference type="Proteomes" id="UP000281474"/>
    </source>
</evidence>
<evidence type="ECO:0000256" key="6">
    <source>
        <dbReference type="PROSITE-ProRule" id="PRU00182"/>
    </source>
</evidence>
<evidence type="ECO:0000256" key="2">
    <source>
        <dbReference type="ARBA" id="ARBA00022884"/>
    </source>
</evidence>
<organism evidence="9 10">
    <name type="scientific">Parashewanella curva</name>
    <dbReference type="NCBI Taxonomy" id="2338552"/>
    <lineage>
        <taxon>Bacteria</taxon>
        <taxon>Pseudomonadati</taxon>
        <taxon>Pseudomonadota</taxon>
        <taxon>Gammaproteobacteria</taxon>
        <taxon>Alteromonadales</taxon>
        <taxon>Shewanellaceae</taxon>
        <taxon>Parashewanella</taxon>
    </lineage>
</organism>
<dbReference type="CDD" id="cd02553">
    <property type="entry name" value="PseudoU_synth_RsuA"/>
    <property type="match status" value="1"/>
</dbReference>
<dbReference type="InterPro" id="IPR018496">
    <property type="entry name" value="PsdUridine_synth_RsuA/RluB_CS"/>
</dbReference>
<evidence type="ECO:0000256" key="4">
    <source>
        <dbReference type="ARBA" id="ARBA00036749"/>
    </source>
</evidence>
<name>A0A3L8PY21_9GAMM</name>
<accession>A0A3L8PY21</accession>
<feature type="domain" description="RNA-binding S4" evidence="8">
    <location>
        <begin position="15"/>
        <end position="76"/>
    </location>
</feature>
<dbReference type="Pfam" id="PF00849">
    <property type="entry name" value="PseudoU_synth_2"/>
    <property type="match status" value="1"/>
</dbReference>
<dbReference type="OrthoDB" id="9807213at2"/>